<gene>
    <name evidence="5" type="ORF">METZ01_LOCUS501065</name>
</gene>
<evidence type="ECO:0000313" key="5">
    <source>
        <dbReference type="EMBL" id="SVE48211.1"/>
    </source>
</evidence>
<reference evidence="5" key="1">
    <citation type="submission" date="2018-05" db="EMBL/GenBank/DDBJ databases">
        <authorList>
            <person name="Lanie J.A."/>
            <person name="Ng W.-L."/>
            <person name="Kazmierczak K.M."/>
            <person name="Andrzejewski T.M."/>
            <person name="Davidsen T.M."/>
            <person name="Wayne K.J."/>
            <person name="Tettelin H."/>
            <person name="Glass J.I."/>
            <person name="Rusch D."/>
            <person name="Podicherti R."/>
            <person name="Tsui H.-C.T."/>
            <person name="Winkler M.E."/>
        </authorList>
    </citation>
    <scope>NUCLEOTIDE SEQUENCE</scope>
</reference>
<dbReference type="EMBL" id="UINC01220341">
    <property type="protein sequence ID" value="SVE48211.1"/>
    <property type="molecule type" value="Genomic_DNA"/>
</dbReference>
<keyword evidence="3" id="KW-0067">ATP-binding</keyword>
<dbReference type="PANTHER" id="PTHR45772:SF9">
    <property type="entry name" value="CONSERVED COMPONENT OF ABC TRANSPORTER FOR NATURAL AMINO ACIDS"/>
    <property type="match status" value="1"/>
</dbReference>
<proteinExistence type="predicted"/>
<dbReference type="GO" id="GO:0016887">
    <property type="term" value="F:ATP hydrolysis activity"/>
    <property type="evidence" value="ECO:0007669"/>
    <property type="project" value="InterPro"/>
</dbReference>
<organism evidence="5">
    <name type="scientific">marine metagenome</name>
    <dbReference type="NCBI Taxonomy" id="408172"/>
    <lineage>
        <taxon>unclassified sequences</taxon>
        <taxon>metagenomes</taxon>
        <taxon>ecological metagenomes</taxon>
    </lineage>
</organism>
<evidence type="ECO:0000256" key="1">
    <source>
        <dbReference type="ARBA" id="ARBA00022448"/>
    </source>
</evidence>
<name>A0A383DUP4_9ZZZZ</name>
<dbReference type="Pfam" id="PF00005">
    <property type="entry name" value="ABC_tran"/>
    <property type="match status" value="1"/>
</dbReference>
<dbReference type="InterPro" id="IPR027417">
    <property type="entry name" value="P-loop_NTPase"/>
</dbReference>
<protein>
    <recommendedName>
        <fullName evidence="4">ABC transporter domain-containing protein</fullName>
    </recommendedName>
</protein>
<dbReference type="InterPro" id="IPR003439">
    <property type="entry name" value="ABC_transporter-like_ATP-bd"/>
</dbReference>
<keyword evidence="1" id="KW-0813">Transport</keyword>
<dbReference type="InterPro" id="IPR051120">
    <property type="entry name" value="ABC_AA/LPS_Transport"/>
</dbReference>
<evidence type="ECO:0000259" key="4">
    <source>
        <dbReference type="Pfam" id="PF00005"/>
    </source>
</evidence>
<dbReference type="AlphaFoldDB" id="A0A383DUP4"/>
<dbReference type="Gene3D" id="3.40.50.300">
    <property type="entry name" value="P-loop containing nucleotide triphosphate hydrolases"/>
    <property type="match status" value="1"/>
</dbReference>
<sequence>MTTGVLELKGISKTFGGVASVVDCNFVIRQGSITGLVGPNGAGKTTCFNMIAGIIRPDTGHILFELEDITGLSDHKIFHKGIARTFQIPHEFSQLTVLDNLLVGGGPLNGENWVHALIQPAKTRIDEAKLTERAKEVLELIKLEHMSDRPAVELSGGQKKLLELGR</sequence>
<dbReference type="GO" id="GO:0005886">
    <property type="term" value="C:plasma membrane"/>
    <property type="evidence" value="ECO:0007669"/>
    <property type="project" value="TreeGrafter"/>
</dbReference>
<evidence type="ECO:0000256" key="2">
    <source>
        <dbReference type="ARBA" id="ARBA00022741"/>
    </source>
</evidence>
<dbReference type="SUPFAM" id="SSF52540">
    <property type="entry name" value="P-loop containing nucleoside triphosphate hydrolases"/>
    <property type="match status" value="1"/>
</dbReference>
<feature type="domain" description="ABC transporter" evidence="4">
    <location>
        <begin position="23"/>
        <end position="166"/>
    </location>
</feature>
<evidence type="ECO:0000256" key="3">
    <source>
        <dbReference type="ARBA" id="ARBA00022840"/>
    </source>
</evidence>
<dbReference type="GO" id="GO:0005524">
    <property type="term" value="F:ATP binding"/>
    <property type="evidence" value="ECO:0007669"/>
    <property type="project" value="UniProtKB-KW"/>
</dbReference>
<keyword evidence="2" id="KW-0547">Nucleotide-binding</keyword>
<accession>A0A383DUP4</accession>
<feature type="non-terminal residue" evidence="5">
    <location>
        <position position="166"/>
    </location>
</feature>
<dbReference type="PANTHER" id="PTHR45772">
    <property type="entry name" value="CONSERVED COMPONENT OF ABC TRANSPORTER FOR NATURAL AMINO ACIDS-RELATED"/>
    <property type="match status" value="1"/>
</dbReference>